<dbReference type="EMBL" id="CACTIH010005774">
    <property type="protein sequence ID" value="CAA3001675.1"/>
    <property type="molecule type" value="Genomic_DNA"/>
</dbReference>
<comment type="caution">
    <text evidence="1">The sequence shown here is derived from an EMBL/GenBank/DDBJ whole genome shotgun (WGS) entry which is preliminary data.</text>
</comment>
<dbReference type="PANTHER" id="PTHR31696:SF4">
    <property type="entry name" value="OS08G0171800 PROTEIN"/>
    <property type="match status" value="1"/>
</dbReference>
<keyword evidence="2" id="KW-1185">Reference proteome</keyword>
<sequence length="278" mass="31078">MVTNVLQKEMSLGLVRISLECEKQIQLWTMYSNGKKIGYGARKDATEEDLHVMEMHKAVSMGAGVLPGWSEVEGLEDEMAYIRAHFEHIVGSKDSETLYILRGYLPDTRAAALGSCITGTLFGYRKGHVSLSIQENSGTLPSLVVELAMVTNVLQKEMSLGLVRISLECEKQIQKEKKKLLEEPLWTMYSNGKKIGYGARKDATGEDLHVMEMHKAVSMGAGVLPGWSEVKGLEEEMAYIRAHFEHIVGSKDSETLYMLSPDGNNRAEFSIFFVEYDD</sequence>
<evidence type="ECO:0000313" key="1">
    <source>
        <dbReference type="EMBL" id="CAA3001675.1"/>
    </source>
</evidence>
<dbReference type="GO" id="GO:0010274">
    <property type="term" value="P:hydrotropism"/>
    <property type="evidence" value="ECO:0007669"/>
    <property type="project" value="InterPro"/>
</dbReference>
<dbReference type="Pfam" id="PF04759">
    <property type="entry name" value="DUF617"/>
    <property type="match status" value="2"/>
</dbReference>
<evidence type="ECO:0000313" key="2">
    <source>
        <dbReference type="Proteomes" id="UP000594638"/>
    </source>
</evidence>
<organism evidence="1 2">
    <name type="scientific">Olea europaea subsp. europaea</name>
    <dbReference type="NCBI Taxonomy" id="158383"/>
    <lineage>
        <taxon>Eukaryota</taxon>
        <taxon>Viridiplantae</taxon>
        <taxon>Streptophyta</taxon>
        <taxon>Embryophyta</taxon>
        <taxon>Tracheophyta</taxon>
        <taxon>Spermatophyta</taxon>
        <taxon>Magnoliopsida</taxon>
        <taxon>eudicotyledons</taxon>
        <taxon>Gunneridae</taxon>
        <taxon>Pentapetalae</taxon>
        <taxon>asterids</taxon>
        <taxon>lamiids</taxon>
        <taxon>Lamiales</taxon>
        <taxon>Oleaceae</taxon>
        <taxon>Oleeae</taxon>
        <taxon>Olea</taxon>
    </lineage>
</organism>
<proteinExistence type="predicted"/>
<dbReference type="Proteomes" id="UP000594638">
    <property type="component" value="Unassembled WGS sequence"/>
</dbReference>
<protein>
    <submittedName>
        <fullName evidence="1">Uncharacterized protein</fullName>
    </submittedName>
</protein>
<dbReference type="NCBIfam" id="TIGR01570">
    <property type="entry name" value="A_thal_3588"/>
    <property type="match status" value="2"/>
</dbReference>
<dbReference type="AlphaFoldDB" id="A0A8S0T9S1"/>
<dbReference type="InterPro" id="IPR006460">
    <property type="entry name" value="MIZ1-like_pln"/>
</dbReference>
<accession>A0A8S0T9S1</accession>
<gene>
    <name evidence="1" type="ORF">OLEA9_A099051</name>
</gene>
<dbReference type="OrthoDB" id="672310at2759"/>
<dbReference type="PANTHER" id="PTHR31696">
    <property type="entry name" value="PROTEIN MIZU-KUSSEI 1"/>
    <property type="match status" value="1"/>
</dbReference>
<reference evidence="1 2" key="1">
    <citation type="submission" date="2019-12" db="EMBL/GenBank/DDBJ databases">
        <authorList>
            <person name="Alioto T."/>
            <person name="Alioto T."/>
            <person name="Gomez Garrido J."/>
        </authorList>
    </citation>
    <scope>NUCLEOTIDE SEQUENCE [LARGE SCALE GENOMIC DNA]</scope>
</reference>
<name>A0A8S0T9S1_OLEEU</name>
<dbReference type="Gramene" id="OE9A099051T1">
    <property type="protein sequence ID" value="OE9A099051C1"/>
    <property type="gene ID" value="OE9A099051"/>
</dbReference>